<reference evidence="1" key="2">
    <citation type="submission" date="2020-11" db="EMBL/GenBank/DDBJ databases">
        <authorList>
            <person name="McCartney M.A."/>
            <person name="Auch B."/>
            <person name="Kono T."/>
            <person name="Mallez S."/>
            <person name="Becker A."/>
            <person name="Gohl D.M."/>
            <person name="Silverstein K.A.T."/>
            <person name="Koren S."/>
            <person name="Bechman K.B."/>
            <person name="Herman A."/>
            <person name="Abrahante J.E."/>
            <person name="Garbe J."/>
        </authorList>
    </citation>
    <scope>NUCLEOTIDE SEQUENCE</scope>
    <source>
        <strain evidence="1">Duluth1</strain>
        <tissue evidence="1">Whole animal</tissue>
    </source>
</reference>
<protein>
    <submittedName>
        <fullName evidence="1">Uncharacterized protein</fullName>
    </submittedName>
</protein>
<gene>
    <name evidence="1" type="ORF">DPMN_111498</name>
</gene>
<proteinExistence type="predicted"/>
<comment type="caution">
    <text evidence="1">The sequence shown here is derived from an EMBL/GenBank/DDBJ whole genome shotgun (WGS) entry which is preliminary data.</text>
</comment>
<keyword evidence="2" id="KW-1185">Reference proteome</keyword>
<dbReference type="Proteomes" id="UP000828390">
    <property type="component" value="Unassembled WGS sequence"/>
</dbReference>
<organism evidence="1 2">
    <name type="scientific">Dreissena polymorpha</name>
    <name type="common">Zebra mussel</name>
    <name type="synonym">Mytilus polymorpha</name>
    <dbReference type="NCBI Taxonomy" id="45954"/>
    <lineage>
        <taxon>Eukaryota</taxon>
        <taxon>Metazoa</taxon>
        <taxon>Spiralia</taxon>
        <taxon>Lophotrochozoa</taxon>
        <taxon>Mollusca</taxon>
        <taxon>Bivalvia</taxon>
        <taxon>Autobranchia</taxon>
        <taxon>Heteroconchia</taxon>
        <taxon>Euheterodonta</taxon>
        <taxon>Imparidentia</taxon>
        <taxon>Neoheterodontei</taxon>
        <taxon>Myida</taxon>
        <taxon>Dreissenoidea</taxon>
        <taxon>Dreissenidae</taxon>
        <taxon>Dreissena</taxon>
    </lineage>
</organism>
<name>A0A9D4KF07_DREPO</name>
<evidence type="ECO:0000313" key="2">
    <source>
        <dbReference type="Proteomes" id="UP000828390"/>
    </source>
</evidence>
<accession>A0A9D4KF07</accession>
<sequence>MGSFSFDEETASRRDSIGIQGIRVRYPSCLRIDPLVLLRARCLAPIHARITLVSYQYISSLVGNT</sequence>
<dbReference type="EMBL" id="JAIWYP010000004">
    <property type="protein sequence ID" value="KAH3838092.1"/>
    <property type="molecule type" value="Genomic_DNA"/>
</dbReference>
<reference evidence="1" key="1">
    <citation type="journal article" date="2019" name="bioRxiv">
        <title>The Genome of the Zebra Mussel, Dreissena polymorpha: A Resource for Invasive Species Research.</title>
        <authorList>
            <person name="McCartney M.A."/>
            <person name="Auch B."/>
            <person name="Kono T."/>
            <person name="Mallez S."/>
            <person name="Zhang Y."/>
            <person name="Obille A."/>
            <person name="Becker A."/>
            <person name="Abrahante J.E."/>
            <person name="Garbe J."/>
            <person name="Badalamenti J.P."/>
            <person name="Herman A."/>
            <person name="Mangelson H."/>
            <person name="Liachko I."/>
            <person name="Sullivan S."/>
            <person name="Sone E.D."/>
            <person name="Koren S."/>
            <person name="Silverstein K.A.T."/>
            <person name="Beckman K.B."/>
            <person name="Gohl D.M."/>
        </authorList>
    </citation>
    <scope>NUCLEOTIDE SEQUENCE</scope>
    <source>
        <strain evidence="1">Duluth1</strain>
        <tissue evidence="1">Whole animal</tissue>
    </source>
</reference>
<evidence type="ECO:0000313" key="1">
    <source>
        <dbReference type="EMBL" id="KAH3838092.1"/>
    </source>
</evidence>
<dbReference type="AlphaFoldDB" id="A0A9D4KF07"/>